<dbReference type="PANTHER" id="PTHR34849:SF3">
    <property type="entry name" value="SSR2962 PROTEIN"/>
    <property type="match status" value="1"/>
</dbReference>
<dbReference type="Proteomes" id="UP000487350">
    <property type="component" value="Unassembled WGS sequence"/>
</dbReference>
<dbReference type="PANTHER" id="PTHR34849">
    <property type="entry name" value="SSL5025 PROTEIN"/>
    <property type="match status" value="1"/>
</dbReference>
<sequence length="266" mass="29560">MAMADTAFVPAAEAAFIAGLSDKQIQRVVDEDILFFPLVHLDNGRRFARLAAVFARFYFELDDTLTATARRSAIRHVCDRVLARSDMNEMLALSLHHSVMDWDVVIHNIHVGFDHFVVDAQARAAQIDHANRLIVEDADIMGGAPVFKGTRVPVDTVLAMRRSGSTAGVVKRHYPFVTPELLEAAEIYQAVHPRRGRPPKAEVAWPAWKLRSRKLVRPAARVCLLQILATRRRTEDSCDEVVPDHLGHGNSGAGVRLLAALLRACH</sequence>
<protein>
    <submittedName>
        <fullName evidence="1">DUF433 domain-containing protein</fullName>
    </submittedName>
</protein>
<dbReference type="OrthoDB" id="9809529at2"/>
<reference evidence="1 2" key="1">
    <citation type="submission" date="2019-11" db="EMBL/GenBank/DDBJ databases">
        <title>Caenimonas koreensis gen. nov., sp. nov., isolated from activated sludge.</title>
        <authorList>
            <person name="Seung H.R."/>
        </authorList>
    </citation>
    <scope>NUCLEOTIDE SEQUENCE [LARGE SCALE GENOMIC DNA]</scope>
    <source>
        <strain evidence="1 2">EMB320</strain>
    </source>
</reference>
<evidence type="ECO:0000313" key="2">
    <source>
        <dbReference type="Proteomes" id="UP000487350"/>
    </source>
</evidence>
<proteinExistence type="predicted"/>
<dbReference type="InterPro" id="IPR007367">
    <property type="entry name" value="DUF433"/>
</dbReference>
<dbReference type="AlphaFoldDB" id="A0A844BD31"/>
<comment type="caution">
    <text evidence="1">The sequence shown here is derived from an EMBL/GenBank/DDBJ whole genome shotgun (WGS) entry which is preliminary data.</text>
</comment>
<name>A0A844BD31_9BURK</name>
<dbReference type="Pfam" id="PF04255">
    <property type="entry name" value="DUF433"/>
    <property type="match status" value="1"/>
</dbReference>
<dbReference type="InterPro" id="IPR009057">
    <property type="entry name" value="Homeodomain-like_sf"/>
</dbReference>
<dbReference type="InterPro" id="IPR036388">
    <property type="entry name" value="WH-like_DNA-bd_sf"/>
</dbReference>
<dbReference type="Gene3D" id="1.10.10.10">
    <property type="entry name" value="Winged helix-like DNA-binding domain superfamily/Winged helix DNA-binding domain"/>
    <property type="match status" value="1"/>
</dbReference>
<gene>
    <name evidence="1" type="ORF">GHT07_20190</name>
</gene>
<organism evidence="1 2">
    <name type="scientific">Caenimonas koreensis DSM 17982</name>
    <dbReference type="NCBI Taxonomy" id="1121255"/>
    <lineage>
        <taxon>Bacteria</taxon>
        <taxon>Pseudomonadati</taxon>
        <taxon>Pseudomonadota</taxon>
        <taxon>Betaproteobacteria</taxon>
        <taxon>Burkholderiales</taxon>
        <taxon>Comamonadaceae</taxon>
        <taxon>Caenimonas</taxon>
    </lineage>
</organism>
<keyword evidence="2" id="KW-1185">Reference proteome</keyword>
<dbReference type="EMBL" id="WJBU01000027">
    <property type="protein sequence ID" value="MRD49599.1"/>
    <property type="molecule type" value="Genomic_DNA"/>
</dbReference>
<dbReference type="SUPFAM" id="SSF46689">
    <property type="entry name" value="Homeodomain-like"/>
    <property type="match status" value="1"/>
</dbReference>
<accession>A0A844BD31</accession>
<evidence type="ECO:0000313" key="1">
    <source>
        <dbReference type="EMBL" id="MRD49599.1"/>
    </source>
</evidence>